<dbReference type="PANTHER" id="PTHR11822">
    <property type="entry name" value="NADP-SPECIFIC ISOCITRATE DEHYDROGENASE"/>
    <property type="match status" value="1"/>
</dbReference>
<keyword evidence="6" id="KW-0460">Magnesium</keyword>
<feature type="domain" description="Isopropylmalate dehydrogenase-like" evidence="9">
    <location>
        <begin position="10"/>
        <end position="573"/>
    </location>
</feature>
<keyword evidence="8" id="KW-0464">Manganese</keyword>
<dbReference type="GO" id="GO:0046872">
    <property type="term" value="F:metal ion binding"/>
    <property type="evidence" value="ECO:0007669"/>
    <property type="project" value="UniProtKB-KW"/>
</dbReference>
<evidence type="ECO:0000256" key="7">
    <source>
        <dbReference type="ARBA" id="ARBA00023002"/>
    </source>
</evidence>
<dbReference type="Proteomes" id="UP000267400">
    <property type="component" value="Unassembled WGS sequence"/>
</dbReference>
<keyword evidence="7" id="KW-0560">Oxidoreductase</keyword>
<dbReference type="GO" id="GO:0006099">
    <property type="term" value="P:tricarboxylic acid cycle"/>
    <property type="evidence" value="ECO:0007669"/>
    <property type="project" value="UniProtKB-KW"/>
</dbReference>
<dbReference type="InterPro" id="IPR004790">
    <property type="entry name" value="Isocitrate_DH_NADP"/>
</dbReference>
<comment type="similarity">
    <text evidence="3">Belongs to the isocitrate and isopropylmalate dehydrogenases family.</text>
</comment>
<dbReference type="Gene3D" id="3.40.718.10">
    <property type="entry name" value="Isopropylmalate Dehydrogenase"/>
    <property type="match status" value="2"/>
</dbReference>
<dbReference type="OrthoDB" id="9765655at2"/>
<dbReference type="GO" id="GO:0004450">
    <property type="term" value="F:isocitrate dehydrogenase (NADP+) activity"/>
    <property type="evidence" value="ECO:0007669"/>
    <property type="project" value="InterPro"/>
</dbReference>
<comment type="cofactor">
    <cofactor evidence="2">
        <name>Mg(2+)</name>
        <dbReference type="ChEBI" id="CHEBI:18420"/>
    </cofactor>
</comment>
<dbReference type="InterPro" id="IPR024084">
    <property type="entry name" value="IsoPropMal-DH-like_dom"/>
</dbReference>
<protein>
    <submittedName>
        <fullName evidence="10">3-isopropylmalate dehydrogenase</fullName>
    </submittedName>
</protein>
<gene>
    <name evidence="10" type="ORF">EKG36_11645</name>
</gene>
<comment type="cofactor">
    <cofactor evidence="1">
        <name>Mn(2+)</name>
        <dbReference type="ChEBI" id="CHEBI:29035"/>
    </cofactor>
</comment>
<organism evidence="10 11">
    <name type="scientific">Halomonas nitroreducens</name>
    <dbReference type="NCBI Taxonomy" id="447425"/>
    <lineage>
        <taxon>Bacteria</taxon>
        <taxon>Pseudomonadati</taxon>
        <taxon>Pseudomonadota</taxon>
        <taxon>Gammaproteobacteria</taxon>
        <taxon>Oceanospirillales</taxon>
        <taxon>Halomonadaceae</taxon>
        <taxon>Halomonas</taxon>
    </lineage>
</organism>
<evidence type="ECO:0000256" key="6">
    <source>
        <dbReference type="ARBA" id="ARBA00022842"/>
    </source>
</evidence>
<evidence type="ECO:0000256" key="1">
    <source>
        <dbReference type="ARBA" id="ARBA00001936"/>
    </source>
</evidence>
<sequence length="579" mass="63615">MSDKIKVAAPLVILHGDEMAQVAFERILATFVTSRLDIDLVEIDLTAENRLVTNGQAVIDAIEALNHHGVGVKNAGMTVNREQRDALLARHPELAVESLHPLATKSPNGAIRKGIGGNITREDIEFRNLKVDKPQWIGRDIEVETMDTGGIKDSYNTLSSATGVVKLVFVGASGDPVELHRREVNKGDPWLLATNDIDTVRAWAHRFFQRAIDEQRDIYLGLKDTVIAGYDGVMRAAIEDIYRAHYQQQAESLGLAYHYELIDAQAARIVANPPQRALWGVPDNTTGRKLYKLVEQLKRYGIPERKAQVSISRMSAGGGDQYGSYNMPAAEDGILKVIVDGDEKHARHVKQGDPILLMSNDRAAIKDWVLQVFRDASRKDKEVYFGLKREYMDYDEVFSDVITEARRELAKADTPPPSFMIMRPSSQLIKMITDPPRNALYPAQNLDGDIFSDISAALGGSLATASSIIESKNGTMLFEAPHGTAHDLYVTYLESDGREAHFNSSALIYAVANALETLAEREDNTALGDYAGRLKEALIGTVGDGIVTGDLKGKTTDPTTETVVDMQGFLDAVAARLSA</sequence>
<dbReference type="PANTHER" id="PTHR11822:SF21">
    <property type="entry name" value="ISOCITRATE DEHYDROGENASE [NADP], MITOCHONDRIAL"/>
    <property type="match status" value="1"/>
</dbReference>
<dbReference type="GO" id="GO:0006739">
    <property type="term" value="P:NADP+ metabolic process"/>
    <property type="evidence" value="ECO:0007669"/>
    <property type="project" value="TreeGrafter"/>
</dbReference>
<keyword evidence="11" id="KW-1185">Reference proteome</keyword>
<keyword evidence="4" id="KW-0816">Tricarboxylic acid cycle</keyword>
<name>A0A3S0HS76_9GAMM</name>
<dbReference type="SUPFAM" id="SSF53659">
    <property type="entry name" value="Isocitrate/Isopropylmalate dehydrogenase-like"/>
    <property type="match status" value="2"/>
</dbReference>
<evidence type="ECO:0000256" key="5">
    <source>
        <dbReference type="ARBA" id="ARBA00022723"/>
    </source>
</evidence>
<proteinExistence type="inferred from homology"/>
<dbReference type="RefSeq" id="WP_126484252.1">
    <property type="nucleotide sequence ID" value="NZ_RXNS01000010.1"/>
</dbReference>
<evidence type="ECO:0000256" key="8">
    <source>
        <dbReference type="ARBA" id="ARBA00023211"/>
    </source>
</evidence>
<dbReference type="EMBL" id="RXNS01000010">
    <property type="protein sequence ID" value="RTR02939.1"/>
    <property type="molecule type" value="Genomic_DNA"/>
</dbReference>
<evidence type="ECO:0000256" key="4">
    <source>
        <dbReference type="ARBA" id="ARBA00022532"/>
    </source>
</evidence>
<dbReference type="SMART" id="SM01329">
    <property type="entry name" value="Iso_dh"/>
    <property type="match status" value="1"/>
</dbReference>
<dbReference type="Pfam" id="PF00180">
    <property type="entry name" value="Iso_dh"/>
    <property type="match status" value="1"/>
</dbReference>
<evidence type="ECO:0000256" key="2">
    <source>
        <dbReference type="ARBA" id="ARBA00001946"/>
    </source>
</evidence>
<evidence type="ECO:0000256" key="3">
    <source>
        <dbReference type="ARBA" id="ARBA00007769"/>
    </source>
</evidence>
<dbReference type="GO" id="GO:0006102">
    <property type="term" value="P:isocitrate metabolic process"/>
    <property type="evidence" value="ECO:0007669"/>
    <property type="project" value="InterPro"/>
</dbReference>
<keyword evidence="5" id="KW-0479">Metal-binding</keyword>
<evidence type="ECO:0000259" key="9">
    <source>
        <dbReference type="SMART" id="SM01329"/>
    </source>
</evidence>
<evidence type="ECO:0000313" key="11">
    <source>
        <dbReference type="Proteomes" id="UP000267400"/>
    </source>
</evidence>
<dbReference type="AlphaFoldDB" id="A0A3S0HS76"/>
<reference evidence="10 11" key="1">
    <citation type="submission" date="2018-12" db="EMBL/GenBank/DDBJ databases">
        <authorList>
            <person name="Yu L."/>
        </authorList>
    </citation>
    <scope>NUCLEOTIDE SEQUENCE [LARGE SCALE GENOMIC DNA]</scope>
    <source>
        <strain evidence="10 11">11S</strain>
    </source>
</reference>
<evidence type="ECO:0000313" key="10">
    <source>
        <dbReference type="EMBL" id="RTR02939.1"/>
    </source>
</evidence>
<accession>A0A3S0HS76</accession>
<comment type="caution">
    <text evidence="10">The sequence shown here is derived from an EMBL/GenBank/DDBJ whole genome shotgun (WGS) entry which is preliminary data.</text>
</comment>